<dbReference type="SMART" id="SM00801">
    <property type="entry name" value="dDENN"/>
    <property type="match status" value="1"/>
</dbReference>
<dbReference type="GO" id="GO:0031410">
    <property type="term" value="C:cytoplasmic vesicle"/>
    <property type="evidence" value="ECO:0007669"/>
    <property type="project" value="TreeGrafter"/>
</dbReference>
<name>A0A0L0CNB5_LUCCU</name>
<dbReference type="GO" id="GO:0032483">
    <property type="term" value="P:regulation of Rab protein signal transduction"/>
    <property type="evidence" value="ECO:0007669"/>
    <property type="project" value="TreeGrafter"/>
</dbReference>
<dbReference type="Pfam" id="PF02141">
    <property type="entry name" value="DENN"/>
    <property type="match status" value="1"/>
</dbReference>
<dbReference type="STRING" id="7375.A0A0L0CNB5"/>
<comment type="caution">
    <text evidence="2">The sequence shown here is derived from an EMBL/GenBank/DDBJ whole genome shotgun (WGS) entry which is preliminary data.</text>
</comment>
<dbReference type="OrthoDB" id="74314at2759"/>
<feature type="domain" description="UDENN" evidence="1">
    <location>
        <begin position="1"/>
        <end position="419"/>
    </location>
</feature>
<dbReference type="InterPro" id="IPR037516">
    <property type="entry name" value="Tripartite_DENN"/>
</dbReference>
<proteinExistence type="predicted"/>
<dbReference type="PANTHER" id="PTHR12296:SF16">
    <property type="entry name" value="C-MYC PROMOTER-BINDING PROTEIN"/>
    <property type="match status" value="1"/>
</dbReference>
<dbReference type="FunFam" id="3.40.50.11500:FF:000006">
    <property type="entry name" value="SET binding factor 2"/>
    <property type="match status" value="1"/>
</dbReference>
<keyword evidence="3" id="KW-1185">Reference proteome</keyword>
<dbReference type="Pfam" id="PF12335">
    <property type="entry name" value="SBF2"/>
    <property type="match status" value="1"/>
</dbReference>
<dbReference type="Proteomes" id="UP000037069">
    <property type="component" value="Unassembled WGS sequence"/>
</dbReference>
<accession>A0A0L0CNB5</accession>
<sequence>GWNLSYEKQEPKFFTSVLTDIDANKHYCACLSFHETLAITLNKKVVDEEDETISTSTKYQPNSSPLNNSIGLPTNNGCANTSTSSPSPNTSTSLISHHSVMYAPKCLVLISRLDYAETFKNCLGTIYTVYIENLPYALETLIGNILGCIQVPPAGGPQVRFSIGAGDKQSLQPPQSSSLPVTGTSVNFLFKQLGIKNVLILLCAVMTENKILFHSKSYSHLTESCKALVALMYPFRYTHVYIPILPAPLTEVLSTPTPFIMGIHSSLQTEITDLLDVIVVDLDGGLVTIPPTLTPPVPVLPSPLWEQTQELLTMILFPNLSQSDLAFPSQEKPTNYPKTEAVIDKELRAIFMRLFAQLLQGYRSCLTLIRIHPKPVITFHKAGFLGARDLIESEFLYRVLDSMFFTTFVNERGPPWRPSDAWDELYSSMNELVKSEANNKSLLHIHISELGKVLYENEIPNQQMYVQKVLRPPEGSSHRIHQPAFPRLSSEKVELIINDGIRKNCIQPRLTSARNQNRTIPMGPRLPEVLDVRPNLSNSARRLEVLKTCVSYIFENKIADARKLVPAVTRTLKHRDARLIFCRELFGYVHGNKAVLDHQQFDLVIKFMNKTLQNSSGIDEYTVAAALLPMSTIFCRKLSTGIIQFAYTCIQDHPIWKNLQFWESTFYQDVQTHIKALYMQHRRANEHNKESNCVLDDVPLEEPTALEITAEQLRKSPTIDEEKKKELAQSEESTLYSQAIHYSNRMVSLLIPPDVNAVGHQKPKQTFRFDDNQSVSNR</sequence>
<dbReference type="Pfam" id="PF03456">
    <property type="entry name" value="uDENN"/>
    <property type="match status" value="1"/>
</dbReference>
<dbReference type="Gene3D" id="3.40.50.11500">
    <property type="match status" value="1"/>
</dbReference>
<organism evidence="2 3">
    <name type="scientific">Lucilia cuprina</name>
    <name type="common">Green bottle fly</name>
    <name type="synonym">Australian sheep blowfly</name>
    <dbReference type="NCBI Taxonomy" id="7375"/>
    <lineage>
        <taxon>Eukaryota</taxon>
        <taxon>Metazoa</taxon>
        <taxon>Ecdysozoa</taxon>
        <taxon>Arthropoda</taxon>
        <taxon>Hexapoda</taxon>
        <taxon>Insecta</taxon>
        <taxon>Pterygota</taxon>
        <taxon>Neoptera</taxon>
        <taxon>Endopterygota</taxon>
        <taxon>Diptera</taxon>
        <taxon>Brachycera</taxon>
        <taxon>Muscomorpha</taxon>
        <taxon>Oestroidea</taxon>
        <taxon>Calliphoridae</taxon>
        <taxon>Luciliinae</taxon>
        <taxon>Lucilia</taxon>
    </lineage>
</organism>
<dbReference type="PROSITE" id="PS50211">
    <property type="entry name" value="DENN"/>
    <property type="match status" value="1"/>
</dbReference>
<dbReference type="InterPro" id="IPR005113">
    <property type="entry name" value="uDENN_dom"/>
</dbReference>
<dbReference type="GO" id="GO:0005085">
    <property type="term" value="F:guanyl-nucleotide exchange factor activity"/>
    <property type="evidence" value="ECO:0007669"/>
    <property type="project" value="UniProtKB-ARBA"/>
</dbReference>
<reference evidence="2 3" key="1">
    <citation type="journal article" date="2015" name="Nat. Commun.">
        <title>Lucilia cuprina genome unlocks parasitic fly biology to underpin future interventions.</title>
        <authorList>
            <person name="Anstead C.A."/>
            <person name="Korhonen P.K."/>
            <person name="Young N.D."/>
            <person name="Hall R.S."/>
            <person name="Jex A.R."/>
            <person name="Murali S.C."/>
            <person name="Hughes D.S."/>
            <person name="Lee S.F."/>
            <person name="Perry T."/>
            <person name="Stroehlein A.J."/>
            <person name="Ansell B.R."/>
            <person name="Breugelmans B."/>
            <person name="Hofmann A."/>
            <person name="Qu J."/>
            <person name="Dugan S."/>
            <person name="Lee S.L."/>
            <person name="Chao H."/>
            <person name="Dinh H."/>
            <person name="Han Y."/>
            <person name="Doddapaneni H.V."/>
            <person name="Worley K.C."/>
            <person name="Muzny D.M."/>
            <person name="Ioannidis P."/>
            <person name="Waterhouse R.M."/>
            <person name="Zdobnov E.M."/>
            <person name="James P.J."/>
            <person name="Bagnall N.H."/>
            <person name="Kotze A.C."/>
            <person name="Gibbs R.A."/>
            <person name="Richards S."/>
            <person name="Batterham P."/>
            <person name="Gasser R.B."/>
        </authorList>
    </citation>
    <scope>NUCLEOTIDE SEQUENCE [LARGE SCALE GENOMIC DNA]</scope>
    <source>
        <strain evidence="2 3">LS</strain>
        <tissue evidence="2">Full body</tissue>
    </source>
</reference>
<dbReference type="EMBL" id="JRES01000152">
    <property type="protein sequence ID" value="KNC33781.1"/>
    <property type="molecule type" value="Genomic_DNA"/>
</dbReference>
<dbReference type="OMA" id="HRRANEH"/>
<dbReference type="AlphaFoldDB" id="A0A0L0CNB5"/>
<dbReference type="PANTHER" id="PTHR12296">
    <property type="entry name" value="DENN DOMAIN-CONTAINING PROTEIN 4"/>
    <property type="match status" value="1"/>
</dbReference>
<dbReference type="InterPro" id="IPR043153">
    <property type="entry name" value="DENN_C"/>
</dbReference>
<evidence type="ECO:0000259" key="1">
    <source>
        <dbReference type="PROSITE" id="PS50211"/>
    </source>
</evidence>
<dbReference type="SMART" id="SM00799">
    <property type="entry name" value="DENN"/>
    <property type="match status" value="1"/>
</dbReference>
<dbReference type="Gene3D" id="3.30.450.200">
    <property type="match status" value="1"/>
</dbReference>
<dbReference type="InterPro" id="IPR001194">
    <property type="entry name" value="cDENN_dom"/>
</dbReference>
<evidence type="ECO:0000313" key="3">
    <source>
        <dbReference type="Proteomes" id="UP000037069"/>
    </source>
</evidence>
<gene>
    <name evidence="2" type="ORF">FF38_13044</name>
</gene>
<dbReference type="InterPro" id="IPR005112">
    <property type="entry name" value="dDENN_dom"/>
</dbReference>
<protein>
    <recommendedName>
        <fullName evidence="1">UDENN domain-containing protein</fullName>
    </recommendedName>
</protein>
<feature type="non-terminal residue" evidence="2">
    <location>
        <position position="1"/>
    </location>
</feature>
<evidence type="ECO:0000313" key="2">
    <source>
        <dbReference type="EMBL" id="KNC33781.1"/>
    </source>
</evidence>
<dbReference type="InterPro" id="IPR051696">
    <property type="entry name" value="DENN_Domain_GEFs"/>
</dbReference>
<dbReference type="InterPro" id="IPR022096">
    <property type="entry name" value="SBF1/SBF2"/>
</dbReference>